<dbReference type="SUPFAM" id="SSF46785">
    <property type="entry name" value="Winged helix' DNA-binding domain"/>
    <property type="match status" value="1"/>
</dbReference>
<dbReference type="Proteomes" id="UP000094296">
    <property type="component" value="Unassembled WGS sequence"/>
</dbReference>
<dbReference type="RefSeq" id="WP_069643053.1">
    <property type="nucleotide sequence ID" value="NZ_MIJE01000022.1"/>
</dbReference>
<evidence type="ECO:0000259" key="1">
    <source>
        <dbReference type="Pfam" id="PF00126"/>
    </source>
</evidence>
<dbReference type="AlphaFoldDB" id="A0A1E5G273"/>
<dbReference type="PANTHER" id="PTHR30432:SF1">
    <property type="entry name" value="DNA-BINDING TRANSCRIPTIONAL DUAL REGULATOR MODE"/>
    <property type="match status" value="1"/>
</dbReference>
<keyword evidence="3" id="KW-1185">Reference proteome</keyword>
<proteinExistence type="predicted"/>
<dbReference type="STRING" id="766136.BHF68_05240"/>
<dbReference type="OrthoDB" id="285216at2"/>
<comment type="caution">
    <text evidence="2">The sequence shown here is derived from an EMBL/GenBank/DDBJ whole genome shotgun (WGS) entry which is preliminary data.</text>
</comment>
<dbReference type="EMBL" id="MIJE01000022">
    <property type="protein sequence ID" value="OEF97007.1"/>
    <property type="molecule type" value="Genomic_DNA"/>
</dbReference>
<protein>
    <recommendedName>
        <fullName evidence="1">HTH lysR-type domain-containing protein</fullName>
    </recommendedName>
</protein>
<evidence type="ECO:0000313" key="2">
    <source>
        <dbReference type="EMBL" id="OEF97007.1"/>
    </source>
</evidence>
<name>A0A1E5G273_9FIRM</name>
<dbReference type="Pfam" id="PF00126">
    <property type="entry name" value="HTH_1"/>
    <property type="match status" value="1"/>
</dbReference>
<gene>
    <name evidence="2" type="ORF">BHF68_05240</name>
</gene>
<dbReference type="Gene3D" id="1.10.10.10">
    <property type="entry name" value="Winged helix-like DNA-binding domain superfamily/Winged helix DNA-binding domain"/>
    <property type="match status" value="1"/>
</dbReference>
<feature type="domain" description="HTH lysR-type" evidence="1">
    <location>
        <begin position="31"/>
        <end position="88"/>
    </location>
</feature>
<sequence length="115" mass="12628">MAEKQSNSHAKSKVWLVKGENVVYGDGRQALLSAIKDTGSIRQAASRLGMSYRAAWGKIKATEERLGLELVSTKAGGNDSGTNLTEAGIEFMKKYEQFKAESNDAVDEIHRKYFG</sequence>
<dbReference type="GO" id="GO:0003700">
    <property type="term" value="F:DNA-binding transcription factor activity"/>
    <property type="evidence" value="ECO:0007669"/>
    <property type="project" value="InterPro"/>
</dbReference>
<dbReference type="InterPro" id="IPR051815">
    <property type="entry name" value="Molybdate_resp_trans_reg"/>
</dbReference>
<reference evidence="2 3" key="1">
    <citation type="submission" date="2016-09" db="EMBL/GenBank/DDBJ databases">
        <title>Draft genome sequence for the type strain of Desulfuribacillus alkaliarsenatis AHT28, an obligately anaerobic, sulfidogenic bacterium isolated from Russian soda lake sediments.</title>
        <authorList>
            <person name="Abin C.A."/>
            <person name="Hollibaugh J.T."/>
        </authorList>
    </citation>
    <scope>NUCLEOTIDE SEQUENCE [LARGE SCALE GENOMIC DNA]</scope>
    <source>
        <strain evidence="2 3">AHT28</strain>
    </source>
</reference>
<dbReference type="InterPro" id="IPR036388">
    <property type="entry name" value="WH-like_DNA-bd_sf"/>
</dbReference>
<organism evidence="2 3">
    <name type="scientific">Desulfuribacillus alkaliarsenatis</name>
    <dbReference type="NCBI Taxonomy" id="766136"/>
    <lineage>
        <taxon>Bacteria</taxon>
        <taxon>Bacillati</taxon>
        <taxon>Bacillota</taxon>
        <taxon>Desulfuribacillia</taxon>
        <taxon>Desulfuribacillales</taxon>
        <taxon>Desulfuribacillaceae</taxon>
        <taxon>Desulfuribacillus</taxon>
    </lineage>
</organism>
<accession>A0A1E5G273</accession>
<dbReference type="InterPro" id="IPR000847">
    <property type="entry name" value="LysR_HTH_N"/>
</dbReference>
<evidence type="ECO:0000313" key="3">
    <source>
        <dbReference type="Proteomes" id="UP000094296"/>
    </source>
</evidence>
<dbReference type="PANTHER" id="PTHR30432">
    <property type="entry name" value="TRANSCRIPTIONAL REGULATOR MODE"/>
    <property type="match status" value="1"/>
</dbReference>
<dbReference type="InterPro" id="IPR036390">
    <property type="entry name" value="WH_DNA-bd_sf"/>
</dbReference>